<dbReference type="OrthoDB" id="1745338at2759"/>
<sequence length="66" mass="7030">MASSEVEISFEEQLKEAGNLLLSPPSDNNELIALLDKLESLLSNVEQAPSGSVRGALLPPMKALSH</sequence>
<dbReference type="EMBL" id="VAHF01000002">
    <property type="protein sequence ID" value="TXG69043.1"/>
    <property type="molecule type" value="Genomic_DNA"/>
</dbReference>
<reference evidence="6" key="1">
    <citation type="journal article" date="2019" name="Gigascience">
        <title>De novo genome assembly of the endangered Acer yangbiense, a plant species with extremely small populations endemic to Yunnan Province, China.</title>
        <authorList>
            <person name="Yang J."/>
            <person name="Wariss H.M."/>
            <person name="Tao L."/>
            <person name="Zhang R."/>
            <person name="Yun Q."/>
            <person name="Hollingsworth P."/>
            <person name="Dao Z."/>
            <person name="Luo G."/>
            <person name="Guo H."/>
            <person name="Ma Y."/>
            <person name="Sun W."/>
        </authorList>
    </citation>
    <scope>NUCLEOTIDE SEQUENCE [LARGE SCALE GENOMIC DNA]</scope>
    <source>
        <strain evidence="6">cv. Malutang</strain>
    </source>
</reference>
<evidence type="ECO:0000256" key="4">
    <source>
        <dbReference type="ARBA" id="ARBA00023242"/>
    </source>
</evidence>
<proteinExistence type="predicted"/>
<gene>
    <name evidence="5" type="ORF">EZV62_003978</name>
</gene>
<dbReference type="GO" id="GO:0006281">
    <property type="term" value="P:DNA repair"/>
    <property type="evidence" value="ECO:0007669"/>
    <property type="project" value="UniProtKB-KW"/>
</dbReference>
<organism evidence="5 6">
    <name type="scientific">Acer yangbiense</name>
    <dbReference type="NCBI Taxonomy" id="1000413"/>
    <lineage>
        <taxon>Eukaryota</taxon>
        <taxon>Viridiplantae</taxon>
        <taxon>Streptophyta</taxon>
        <taxon>Embryophyta</taxon>
        <taxon>Tracheophyta</taxon>
        <taxon>Spermatophyta</taxon>
        <taxon>Magnoliopsida</taxon>
        <taxon>eudicotyledons</taxon>
        <taxon>Gunneridae</taxon>
        <taxon>Pentapetalae</taxon>
        <taxon>rosids</taxon>
        <taxon>malvids</taxon>
        <taxon>Sapindales</taxon>
        <taxon>Sapindaceae</taxon>
        <taxon>Hippocastanoideae</taxon>
        <taxon>Acereae</taxon>
        <taxon>Acer</taxon>
    </lineage>
</organism>
<keyword evidence="2" id="KW-0227">DNA damage</keyword>
<keyword evidence="4" id="KW-0539">Nucleus</keyword>
<dbReference type="Proteomes" id="UP000323000">
    <property type="component" value="Chromosome 2"/>
</dbReference>
<evidence type="ECO:0000256" key="1">
    <source>
        <dbReference type="ARBA" id="ARBA00004123"/>
    </source>
</evidence>
<comment type="caution">
    <text evidence="5">The sequence shown here is derived from an EMBL/GenBank/DDBJ whole genome shotgun (WGS) entry which is preliminary data.</text>
</comment>
<dbReference type="GO" id="GO:0000785">
    <property type="term" value="C:chromatin"/>
    <property type="evidence" value="ECO:0007669"/>
    <property type="project" value="TreeGrafter"/>
</dbReference>
<evidence type="ECO:0008006" key="7">
    <source>
        <dbReference type="Google" id="ProtNLM"/>
    </source>
</evidence>
<dbReference type="GO" id="GO:0007064">
    <property type="term" value="P:mitotic sister chromatid cohesion"/>
    <property type="evidence" value="ECO:0007669"/>
    <property type="project" value="InterPro"/>
</dbReference>
<dbReference type="AlphaFoldDB" id="A0A5C7IIH4"/>
<keyword evidence="6" id="KW-1185">Reference proteome</keyword>
<keyword evidence="3" id="KW-0234">DNA repair</keyword>
<dbReference type="InterPro" id="IPR039776">
    <property type="entry name" value="Pds5"/>
</dbReference>
<evidence type="ECO:0000256" key="3">
    <source>
        <dbReference type="ARBA" id="ARBA00023204"/>
    </source>
</evidence>
<protein>
    <recommendedName>
        <fullName evidence="7">RPN1 N-terminal domain-containing protein</fullName>
    </recommendedName>
</protein>
<evidence type="ECO:0000313" key="6">
    <source>
        <dbReference type="Proteomes" id="UP000323000"/>
    </source>
</evidence>
<name>A0A5C7IIH4_9ROSI</name>
<accession>A0A5C7IIH4</accession>
<dbReference type="PANTHER" id="PTHR12663:SF69">
    <property type="entry name" value="SISTER CHROMATID COHESION PROTEIN PDS5 HOMOLOG E"/>
    <property type="match status" value="1"/>
</dbReference>
<evidence type="ECO:0000256" key="2">
    <source>
        <dbReference type="ARBA" id="ARBA00022763"/>
    </source>
</evidence>
<comment type="subcellular location">
    <subcellularLocation>
        <location evidence="1">Nucleus</location>
    </subcellularLocation>
</comment>
<evidence type="ECO:0000313" key="5">
    <source>
        <dbReference type="EMBL" id="TXG69043.1"/>
    </source>
</evidence>
<dbReference type="PANTHER" id="PTHR12663">
    <property type="entry name" value="ANDROGEN INDUCED INHIBITOR OF PROLIFERATION AS3 / PDS5-RELATED"/>
    <property type="match status" value="1"/>
</dbReference>
<dbReference type="GO" id="GO:0005634">
    <property type="term" value="C:nucleus"/>
    <property type="evidence" value="ECO:0007669"/>
    <property type="project" value="UniProtKB-SubCell"/>
</dbReference>